<keyword evidence="3" id="KW-1185">Reference proteome</keyword>
<feature type="compositionally biased region" description="Polar residues" evidence="1">
    <location>
        <begin position="7"/>
        <end position="24"/>
    </location>
</feature>
<reference evidence="2 3" key="1">
    <citation type="submission" date="2016-05" db="EMBL/GenBank/DDBJ databases">
        <title>A degradative enzymes factory behind the ericoid mycorrhizal symbiosis.</title>
        <authorList>
            <consortium name="DOE Joint Genome Institute"/>
            <person name="Martino E."/>
            <person name="Morin E."/>
            <person name="Grelet G."/>
            <person name="Kuo A."/>
            <person name="Kohler A."/>
            <person name="Daghino S."/>
            <person name="Barry K."/>
            <person name="Choi C."/>
            <person name="Cichocki N."/>
            <person name="Clum A."/>
            <person name="Copeland A."/>
            <person name="Hainaut M."/>
            <person name="Haridas S."/>
            <person name="Labutti K."/>
            <person name="Lindquist E."/>
            <person name="Lipzen A."/>
            <person name="Khouja H.-R."/>
            <person name="Murat C."/>
            <person name="Ohm R."/>
            <person name="Olson A."/>
            <person name="Spatafora J."/>
            <person name="Veneault-Fourrey C."/>
            <person name="Henrissat B."/>
            <person name="Grigoriev I."/>
            <person name="Martin F."/>
            <person name="Perotto S."/>
        </authorList>
    </citation>
    <scope>NUCLEOTIDE SEQUENCE [LARGE SCALE GENOMIC DNA]</scope>
    <source>
        <strain evidence="2 3">UAMH 7357</strain>
    </source>
</reference>
<accession>A0A2J6Q7C0</accession>
<protein>
    <submittedName>
        <fullName evidence="2">Uncharacterized protein</fullName>
    </submittedName>
</protein>
<dbReference type="AlphaFoldDB" id="A0A2J6Q7C0"/>
<proteinExistence type="predicted"/>
<dbReference type="Proteomes" id="UP000235672">
    <property type="component" value="Unassembled WGS sequence"/>
</dbReference>
<evidence type="ECO:0000313" key="2">
    <source>
        <dbReference type="EMBL" id="PMD22104.1"/>
    </source>
</evidence>
<dbReference type="EMBL" id="KZ613479">
    <property type="protein sequence ID" value="PMD22104.1"/>
    <property type="molecule type" value="Genomic_DNA"/>
</dbReference>
<evidence type="ECO:0000256" key="1">
    <source>
        <dbReference type="SAM" id="MobiDB-lite"/>
    </source>
</evidence>
<gene>
    <name evidence="2" type="ORF">NA56DRAFT_703084</name>
</gene>
<evidence type="ECO:0000313" key="3">
    <source>
        <dbReference type="Proteomes" id="UP000235672"/>
    </source>
</evidence>
<feature type="region of interest" description="Disordered" evidence="1">
    <location>
        <begin position="1"/>
        <end position="24"/>
    </location>
</feature>
<sequence>MPGGGEATSSLGGDSGNMHSFSAIRQNSTISDESVIRAWIKTSETLANRLTDFSGPVMRSSWLYIAVHVRLPYHRNTNAGLSAVLVQRRMQGGRPVFMDTDQSERC</sequence>
<organism evidence="2 3">
    <name type="scientific">Hyaloscypha hepaticicola</name>
    <dbReference type="NCBI Taxonomy" id="2082293"/>
    <lineage>
        <taxon>Eukaryota</taxon>
        <taxon>Fungi</taxon>
        <taxon>Dikarya</taxon>
        <taxon>Ascomycota</taxon>
        <taxon>Pezizomycotina</taxon>
        <taxon>Leotiomycetes</taxon>
        <taxon>Helotiales</taxon>
        <taxon>Hyaloscyphaceae</taxon>
        <taxon>Hyaloscypha</taxon>
    </lineage>
</organism>
<name>A0A2J6Q7C0_9HELO</name>